<gene>
    <name evidence="2" type="ORF">EV653_3381</name>
</gene>
<keyword evidence="1" id="KW-0472">Membrane</keyword>
<sequence>MTICEPATTREPEAASVGGRPCLALLTALLGFFLVTVDAVIVNVAFPRIRTELGGGIQGLQWVVDSQPG</sequence>
<reference evidence="2 3" key="1">
    <citation type="submission" date="2019-03" db="EMBL/GenBank/DDBJ databases">
        <title>Genomic Encyclopedia of Type Strains, Phase III (KMG-III): the genomes of soil and plant-associated and newly described type strains.</title>
        <authorList>
            <person name="Whitman W."/>
        </authorList>
    </citation>
    <scope>NUCLEOTIDE SEQUENCE [LARGE SCALE GENOMIC DNA]</scope>
    <source>
        <strain evidence="2 3">VKM Ac-2573</strain>
    </source>
</reference>
<feature type="transmembrane region" description="Helical" evidence="1">
    <location>
        <begin position="23"/>
        <end position="46"/>
    </location>
</feature>
<dbReference type="RefSeq" id="WP_134104435.1">
    <property type="nucleotide sequence ID" value="NZ_SODP01000002.1"/>
</dbReference>
<name>A0A4V3GFS3_9ACTN</name>
<keyword evidence="1" id="KW-0812">Transmembrane</keyword>
<accession>A0A4V3GFS3</accession>
<comment type="caution">
    <text evidence="2">The sequence shown here is derived from an EMBL/GenBank/DDBJ whole genome shotgun (WGS) entry which is preliminary data.</text>
</comment>
<keyword evidence="1" id="KW-1133">Transmembrane helix</keyword>
<evidence type="ECO:0000313" key="3">
    <source>
        <dbReference type="Proteomes" id="UP000295146"/>
    </source>
</evidence>
<dbReference type="EMBL" id="SODP01000002">
    <property type="protein sequence ID" value="TDW69357.1"/>
    <property type="molecule type" value="Genomic_DNA"/>
</dbReference>
<evidence type="ECO:0000313" key="2">
    <source>
        <dbReference type="EMBL" id="TDW69357.1"/>
    </source>
</evidence>
<proteinExistence type="predicted"/>
<protein>
    <recommendedName>
        <fullName evidence="4">MFS transporter</fullName>
    </recommendedName>
</protein>
<organism evidence="2 3">
    <name type="scientific">Kribbella pratensis</name>
    <dbReference type="NCBI Taxonomy" id="2512112"/>
    <lineage>
        <taxon>Bacteria</taxon>
        <taxon>Bacillati</taxon>
        <taxon>Actinomycetota</taxon>
        <taxon>Actinomycetes</taxon>
        <taxon>Propionibacteriales</taxon>
        <taxon>Kribbellaceae</taxon>
        <taxon>Kribbella</taxon>
    </lineage>
</organism>
<evidence type="ECO:0008006" key="4">
    <source>
        <dbReference type="Google" id="ProtNLM"/>
    </source>
</evidence>
<evidence type="ECO:0000256" key="1">
    <source>
        <dbReference type="SAM" id="Phobius"/>
    </source>
</evidence>
<dbReference type="AlphaFoldDB" id="A0A4V3GFS3"/>
<dbReference type="Proteomes" id="UP000295146">
    <property type="component" value="Unassembled WGS sequence"/>
</dbReference>
<keyword evidence="3" id="KW-1185">Reference proteome</keyword>